<dbReference type="PROSITE" id="PS00629">
    <property type="entry name" value="IMP_1"/>
    <property type="match status" value="1"/>
</dbReference>
<reference evidence="5 6" key="1">
    <citation type="submission" date="2021-03" db="EMBL/GenBank/DDBJ databases">
        <title>Aliifodinibius sp. nov., a new bacterium isolated from saline soil.</title>
        <authorList>
            <person name="Galisteo C."/>
            <person name="De La Haba R."/>
            <person name="Sanchez-Porro C."/>
            <person name="Ventosa A."/>
        </authorList>
    </citation>
    <scope>NUCLEOTIDE SEQUENCE [LARGE SCALE GENOMIC DNA]</scope>
    <source>
        <strain evidence="5 6">1BSP15-2V2</strain>
    </source>
</reference>
<organism evidence="5 6">
    <name type="scientific">Fodinibius salsisoli</name>
    <dbReference type="NCBI Taxonomy" id="2820877"/>
    <lineage>
        <taxon>Bacteria</taxon>
        <taxon>Pseudomonadati</taxon>
        <taxon>Balneolota</taxon>
        <taxon>Balneolia</taxon>
        <taxon>Balneolales</taxon>
        <taxon>Balneolaceae</taxon>
        <taxon>Fodinibius</taxon>
    </lineage>
</organism>
<gene>
    <name evidence="4 5" type="primary">cysQ</name>
    <name evidence="5" type="ORF">J6I44_04170</name>
</gene>
<dbReference type="GO" id="GO:0008441">
    <property type="term" value="F:3'(2'),5'-bisphosphate nucleotidase activity"/>
    <property type="evidence" value="ECO:0007669"/>
    <property type="project" value="UniProtKB-EC"/>
</dbReference>
<feature type="binding site" evidence="4">
    <location>
        <position position="214"/>
    </location>
    <ligand>
        <name>substrate</name>
    </ligand>
</feature>
<keyword evidence="6" id="KW-1185">Reference proteome</keyword>
<comment type="function">
    <text evidence="4">Converts adenosine-3',5'-bisphosphate (PAP) to AMP.</text>
</comment>
<dbReference type="PANTHER" id="PTHR43028">
    <property type="entry name" value="3'(2'),5'-BISPHOSPHATE NUCLEOTIDASE 1"/>
    <property type="match status" value="1"/>
</dbReference>
<feature type="binding site" evidence="4">
    <location>
        <position position="65"/>
    </location>
    <ligand>
        <name>Mg(2+)</name>
        <dbReference type="ChEBI" id="CHEBI:18420"/>
        <label>1</label>
    </ligand>
</feature>
<dbReference type="EC" id="3.1.3.7" evidence="4"/>
<proteinExistence type="inferred from homology"/>
<dbReference type="Pfam" id="PF00459">
    <property type="entry name" value="Inositol_P"/>
    <property type="match status" value="1"/>
</dbReference>
<comment type="subcellular location">
    <subcellularLocation>
        <location evidence="4">Cell membrane</location>
        <topology evidence="4">Peripheral membrane protein</topology>
        <orientation evidence="4">Cytoplasmic side</orientation>
    </subcellularLocation>
</comment>
<feature type="binding site" evidence="4">
    <location>
        <position position="88"/>
    </location>
    <ligand>
        <name>Mg(2+)</name>
        <dbReference type="ChEBI" id="CHEBI:18420"/>
        <label>2</label>
    </ligand>
</feature>
<dbReference type="Gene3D" id="3.30.540.10">
    <property type="entry name" value="Fructose-1,6-Bisphosphatase, subunit A, domain 1"/>
    <property type="match status" value="1"/>
</dbReference>
<feature type="binding site" evidence="4">
    <location>
        <begin position="87"/>
        <end position="90"/>
    </location>
    <ligand>
        <name>substrate</name>
    </ligand>
</feature>
<evidence type="ECO:0000313" key="6">
    <source>
        <dbReference type="Proteomes" id="UP001207918"/>
    </source>
</evidence>
<keyword evidence="4" id="KW-0472">Membrane</keyword>
<evidence type="ECO:0000313" key="5">
    <source>
        <dbReference type="EMBL" id="MCW9706031.1"/>
    </source>
</evidence>
<protein>
    <recommendedName>
        <fullName evidence="4">3'(2'),5'-bisphosphate nucleotidase CysQ</fullName>
        <ecNumber evidence="4">3.1.3.7</ecNumber>
    </recommendedName>
    <alternativeName>
        <fullName evidence="4">3'(2'),5-bisphosphonucleoside 3'(2')-phosphohydrolase</fullName>
    </alternativeName>
    <alternativeName>
        <fullName evidence="4">3'-phosphoadenosine 5'-phosphate phosphatase</fullName>
        <shortName evidence="4">PAP phosphatase</shortName>
    </alternativeName>
</protein>
<keyword evidence="4 5" id="KW-0378">Hydrolase</keyword>
<dbReference type="HAMAP" id="MF_02095">
    <property type="entry name" value="CysQ"/>
    <property type="match status" value="1"/>
</dbReference>
<dbReference type="InterPro" id="IPR000760">
    <property type="entry name" value="Inositol_monophosphatase-like"/>
</dbReference>
<comment type="caution">
    <text evidence="5">The sequence shown here is derived from an EMBL/GenBank/DDBJ whole genome shotgun (WGS) entry which is preliminary data.</text>
</comment>
<dbReference type="InterPro" id="IPR050725">
    <property type="entry name" value="CysQ/Inositol_MonoPase"/>
</dbReference>
<name>A0ABT3PJD8_9BACT</name>
<evidence type="ECO:0000256" key="4">
    <source>
        <dbReference type="HAMAP-Rule" id="MF_02095"/>
    </source>
</evidence>
<feature type="binding site" evidence="4">
    <location>
        <position position="85"/>
    </location>
    <ligand>
        <name>Mg(2+)</name>
        <dbReference type="ChEBI" id="CHEBI:18420"/>
        <label>2</label>
    </ligand>
</feature>
<dbReference type="SUPFAM" id="SSF56655">
    <property type="entry name" value="Carbohydrate phosphatase"/>
    <property type="match status" value="1"/>
</dbReference>
<feature type="binding site" evidence="4">
    <location>
        <position position="214"/>
    </location>
    <ligand>
        <name>Mg(2+)</name>
        <dbReference type="ChEBI" id="CHEBI:18420"/>
        <label>2</label>
    </ligand>
</feature>
<comment type="similarity">
    <text evidence="4">Belongs to the inositol monophosphatase superfamily. CysQ family.</text>
</comment>
<comment type="cofactor">
    <cofactor evidence="4">
        <name>Mg(2+)</name>
        <dbReference type="ChEBI" id="CHEBI:18420"/>
    </cofactor>
</comment>
<dbReference type="NCBIfam" id="TIGR01331">
    <property type="entry name" value="bisphos_cysQ"/>
    <property type="match status" value="1"/>
</dbReference>
<dbReference type="PRINTS" id="PR00377">
    <property type="entry name" value="IMPHPHTASES"/>
</dbReference>
<dbReference type="Proteomes" id="UP001207918">
    <property type="component" value="Unassembled WGS sequence"/>
</dbReference>
<dbReference type="PANTHER" id="PTHR43028:SF5">
    <property type="entry name" value="3'(2'),5'-BISPHOSPHATE NUCLEOTIDASE 1"/>
    <property type="match status" value="1"/>
</dbReference>
<dbReference type="InterPro" id="IPR006240">
    <property type="entry name" value="CysQ"/>
</dbReference>
<keyword evidence="2 4" id="KW-0479">Metal-binding</keyword>
<dbReference type="InterPro" id="IPR020583">
    <property type="entry name" value="Inositol_monoP_metal-BS"/>
</dbReference>
<dbReference type="EMBL" id="JAGGJA010000002">
    <property type="protein sequence ID" value="MCW9706031.1"/>
    <property type="molecule type" value="Genomic_DNA"/>
</dbReference>
<sequence length="257" mass="28492">MAVMVEEIVKVAKRAGEAMLEFYNDDVEVMQKDDDSPLTKADLAAHHIIVEALAEIDPDTPVISEESGIPEYEDRKNWESFWIVDPLDGTKEFIKKNGEFTVNIALIDQGTPVLGVVYVPDKQTTYYATKEEGAFKQLADEKPERIYSKLSDGKSELTAVQSRSHGSNSLIKELEEKGLTVTKTVPAGSSIKFCLVAEGEADIYPRMGPTMEWDVAAGDCVYRYSAREGAHPSPLTYNKPDLKNTGFLIGVEGDFKF</sequence>
<keyword evidence="3 4" id="KW-0460">Magnesium</keyword>
<comment type="catalytic activity">
    <reaction evidence="1 4">
        <text>adenosine 3',5'-bisphosphate + H2O = AMP + phosphate</text>
        <dbReference type="Rhea" id="RHEA:10040"/>
        <dbReference type="ChEBI" id="CHEBI:15377"/>
        <dbReference type="ChEBI" id="CHEBI:43474"/>
        <dbReference type="ChEBI" id="CHEBI:58343"/>
        <dbReference type="ChEBI" id="CHEBI:456215"/>
        <dbReference type="EC" id="3.1.3.7"/>
    </reaction>
</comment>
<keyword evidence="4" id="KW-1003">Cell membrane</keyword>
<dbReference type="CDD" id="cd01638">
    <property type="entry name" value="CysQ"/>
    <property type="match status" value="1"/>
</dbReference>
<accession>A0ABT3PJD8</accession>
<feature type="binding site" evidence="4">
    <location>
        <position position="87"/>
    </location>
    <ligand>
        <name>Mg(2+)</name>
        <dbReference type="ChEBI" id="CHEBI:18420"/>
        <label>1</label>
    </ligand>
</feature>
<evidence type="ECO:0000256" key="3">
    <source>
        <dbReference type="ARBA" id="ARBA00022842"/>
    </source>
</evidence>
<feature type="binding site" evidence="4">
    <location>
        <position position="65"/>
    </location>
    <ligand>
        <name>substrate</name>
    </ligand>
</feature>
<evidence type="ECO:0000256" key="2">
    <source>
        <dbReference type="ARBA" id="ARBA00022723"/>
    </source>
</evidence>
<feature type="binding site" evidence="4">
    <location>
        <position position="85"/>
    </location>
    <ligand>
        <name>Mg(2+)</name>
        <dbReference type="ChEBI" id="CHEBI:18420"/>
        <label>1</label>
    </ligand>
</feature>
<dbReference type="Gene3D" id="3.40.190.80">
    <property type="match status" value="1"/>
</dbReference>
<evidence type="ECO:0000256" key="1">
    <source>
        <dbReference type="ARBA" id="ARBA00001625"/>
    </source>
</evidence>